<dbReference type="InterPro" id="IPR027417">
    <property type="entry name" value="P-loop_NTPase"/>
</dbReference>
<comment type="function">
    <text evidence="1 12">Required for activation of most nif operons, which are directly involved in nitrogen fixation.</text>
</comment>
<dbReference type="InterPro" id="IPR003018">
    <property type="entry name" value="GAF"/>
</dbReference>
<evidence type="ECO:0000256" key="1">
    <source>
        <dbReference type="ARBA" id="ARBA00002167"/>
    </source>
</evidence>
<dbReference type="SMART" id="SM00382">
    <property type="entry name" value="AAA"/>
    <property type="match status" value="1"/>
</dbReference>
<dbReference type="Pfam" id="PF00158">
    <property type="entry name" value="Sigma54_activat"/>
    <property type="match status" value="1"/>
</dbReference>
<dbReference type="PROSITE" id="PS50045">
    <property type="entry name" value="SIGMA54_INTERACT_4"/>
    <property type="match status" value="1"/>
</dbReference>
<keyword evidence="16" id="KW-1185">Reference proteome</keyword>
<evidence type="ECO:0000256" key="3">
    <source>
        <dbReference type="ARBA" id="ARBA00015308"/>
    </source>
</evidence>
<dbReference type="PROSITE" id="PS00688">
    <property type="entry name" value="SIGMA54_INTERACT_3"/>
    <property type="match status" value="1"/>
</dbReference>
<dbReference type="InterPro" id="IPR025944">
    <property type="entry name" value="Sigma_54_int_dom_CS"/>
</dbReference>
<keyword evidence="4" id="KW-0547">Nucleotide-binding</keyword>
<dbReference type="PROSITE" id="PS00676">
    <property type="entry name" value="SIGMA54_INTERACT_2"/>
    <property type="match status" value="1"/>
</dbReference>
<evidence type="ECO:0000259" key="14">
    <source>
        <dbReference type="PROSITE" id="PS50045"/>
    </source>
</evidence>
<dbReference type="InterPro" id="IPR029016">
    <property type="entry name" value="GAF-like_dom_sf"/>
</dbReference>
<feature type="region of interest" description="Disordered" evidence="13">
    <location>
        <begin position="457"/>
        <end position="485"/>
    </location>
</feature>
<dbReference type="InterPro" id="IPR058031">
    <property type="entry name" value="AAA_lid_NorR"/>
</dbReference>
<dbReference type="InterPro" id="IPR002078">
    <property type="entry name" value="Sigma_54_int"/>
</dbReference>
<dbReference type="EMBL" id="JBBKTX010000012">
    <property type="protein sequence ID" value="MFK4752944.1"/>
    <property type="molecule type" value="Genomic_DNA"/>
</dbReference>
<evidence type="ECO:0000256" key="11">
    <source>
        <dbReference type="ARBA" id="ARBA00023231"/>
    </source>
</evidence>
<dbReference type="PROSITE" id="PS00675">
    <property type="entry name" value="SIGMA54_INTERACT_1"/>
    <property type="match status" value="1"/>
</dbReference>
<evidence type="ECO:0000256" key="4">
    <source>
        <dbReference type="ARBA" id="ARBA00022741"/>
    </source>
</evidence>
<keyword evidence="9 12" id="KW-0010">Activator</keyword>
<dbReference type="NCBIfam" id="TIGR01817">
    <property type="entry name" value="nifA"/>
    <property type="match status" value="1"/>
</dbReference>
<evidence type="ECO:0000256" key="6">
    <source>
        <dbReference type="ARBA" id="ARBA00023012"/>
    </source>
</evidence>
<keyword evidence="11 12" id="KW-0535">Nitrogen fixation</keyword>
<feature type="domain" description="Sigma-54 factor interaction" evidence="14">
    <location>
        <begin position="212"/>
        <end position="440"/>
    </location>
</feature>
<evidence type="ECO:0000256" key="10">
    <source>
        <dbReference type="ARBA" id="ARBA00023163"/>
    </source>
</evidence>
<dbReference type="Pfam" id="PF13185">
    <property type="entry name" value="GAF_2"/>
    <property type="match status" value="1"/>
</dbReference>
<dbReference type="Proteomes" id="UP001620597">
    <property type="component" value="Unassembled WGS sequence"/>
</dbReference>
<dbReference type="Gene3D" id="3.40.50.300">
    <property type="entry name" value="P-loop containing nucleotide triphosphate hydrolases"/>
    <property type="match status" value="1"/>
</dbReference>
<comment type="caution">
    <text evidence="15">The sequence shown here is derived from an EMBL/GenBank/DDBJ whole genome shotgun (WGS) entry which is preliminary data.</text>
</comment>
<gene>
    <name evidence="15" type="primary">nifA</name>
    <name evidence="15" type="ORF">WG929_11035</name>
</gene>
<dbReference type="CDD" id="cd00009">
    <property type="entry name" value="AAA"/>
    <property type="match status" value="1"/>
</dbReference>
<evidence type="ECO:0000313" key="15">
    <source>
        <dbReference type="EMBL" id="MFK4752944.1"/>
    </source>
</evidence>
<keyword evidence="10 12" id="KW-0804">Transcription</keyword>
<organism evidence="15 16">
    <name type="scientific">Oceanobacter antarcticus</name>
    <dbReference type="NCBI Taxonomy" id="3133425"/>
    <lineage>
        <taxon>Bacteria</taxon>
        <taxon>Pseudomonadati</taxon>
        <taxon>Pseudomonadota</taxon>
        <taxon>Gammaproteobacteria</taxon>
        <taxon>Oceanospirillales</taxon>
        <taxon>Oceanospirillaceae</taxon>
        <taxon>Oceanobacter</taxon>
    </lineage>
</organism>
<dbReference type="Pfam" id="PF02954">
    <property type="entry name" value="HTH_8"/>
    <property type="match status" value="1"/>
</dbReference>
<dbReference type="InterPro" id="IPR003593">
    <property type="entry name" value="AAA+_ATPase"/>
</dbReference>
<evidence type="ECO:0000256" key="13">
    <source>
        <dbReference type="SAM" id="MobiDB-lite"/>
    </source>
</evidence>
<dbReference type="InterPro" id="IPR025662">
    <property type="entry name" value="Sigma_54_int_dom_ATP-bd_1"/>
</dbReference>
<dbReference type="PRINTS" id="PR01590">
    <property type="entry name" value="HTHFIS"/>
</dbReference>
<dbReference type="Gene3D" id="1.10.10.60">
    <property type="entry name" value="Homeodomain-like"/>
    <property type="match status" value="1"/>
</dbReference>
<proteinExistence type="predicted"/>
<dbReference type="SUPFAM" id="SSF52540">
    <property type="entry name" value="P-loop containing nucleoside triphosphate hydrolases"/>
    <property type="match status" value="1"/>
</dbReference>
<name>A0ABW8NIZ5_9GAMM</name>
<dbReference type="Pfam" id="PF25601">
    <property type="entry name" value="AAA_lid_14"/>
    <property type="match status" value="1"/>
</dbReference>
<dbReference type="InterPro" id="IPR025943">
    <property type="entry name" value="Sigma_54_int_dom_ATP-bd_2"/>
</dbReference>
<dbReference type="InterPro" id="IPR010113">
    <property type="entry name" value="Nif-specific_regulatory_prot"/>
</dbReference>
<evidence type="ECO:0000256" key="9">
    <source>
        <dbReference type="ARBA" id="ARBA00023159"/>
    </source>
</evidence>
<reference evidence="15 16" key="1">
    <citation type="submission" date="2024-03" db="EMBL/GenBank/DDBJ databases">
        <title>High-quality draft genome sequence of Oceanobacter sp. wDCs-4.</title>
        <authorList>
            <person name="Dong C."/>
        </authorList>
    </citation>
    <scope>NUCLEOTIDE SEQUENCE [LARGE SCALE GENOMIC DNA]</scope>
    <source>
        <strain evidence="16">wDCs-4</strain>
    </source>
</reference>
<dbReference type="PANTHER" id="PTHR32071">
    <property type="entry name" value="TRANSCRIPTIONAL REGULATORY PROTEIN"/>
    <property type="match status" value="1"/>
</dbReference>
<protein>
    <recommendedName>
        <fullName evidence="3 12">Nif-specific regulatory protein</fullName>
    </recommendedName>
</protein>
<dbReference type="Gene3D" id="1.10.8.60">
    <property type="match status" value="1"/>
</dbReference>
<evidence type="ECO:0000256" key="2">
    <source>
        <dbReference type="ARBA" id="ARBA00011135"/>
    </source>
</evidence>
<sequence>MTTSRLAAGGKRVNSKAELMERQFRCLAEVAGVLSEARTIEETLTGILGILHNHCGLQHGVVNLYDPENSTLQVGAVYRENDGGGKTPSVKYQPGEGIVGRVLSSNQSIVLGRISSEPRFLDRLELYDLELPFIGVPIRDGKGKAIGVLAAQPDVPADDYLAERTEFMTAAANLLSQTVRLLVNQEEGQTIARERDELRREVRVKYGFDNMVVGHSDGMRRVFDQVRRVAKWDSTVLILGESGTGKELIANAIHYNSPRSHNHFVCLNCASLPENLLESELFGHEKGAFTNAIKQRKGRFEQADGGTLFLDEIGEISALFQAKLLRVLQEGELERVGGGQTIKVNVRIVAATNRNLEEEVEKGRFREDLYYRLNVMAIQLPPLRERLVDVPELATFLLDKVSRQQGRPLRLTDNAIRILMSHDWPGNVRQLENCLERAAVMSEEGVIDSDVIALPDHQRQGSVSTGNGSTGYSSPAPATASSVDLDNPEMDERERLIAALEQTGWVQAKAARLLNMTPRQIAYRIQTMKINVRKL</sequence>
<dbReference type="SMART" id="SM00065">
    <property type="entry name" value="GAF"/>
    <property type="match status" value="1"/>
</dbReference>
<dbReference type="Gene3D" id="3.30.450.40">
    <property type="match status" value="1"/>
</dbReference>
<comment type="subunit">
    <text evidence="2 12">Interacts with sigma-54.</text>
</comment>
<dbReference type="PANTHER" id="PTHR32071:SF117">
    <property type="entry name" value="PTS-DEPENDENT DIHYDROXYACETONE KINASE OPERON REGULATORY PROTEIN-RELATED"/>
    <property type="match status" value="1"/>
</dbReference>
<evidence type="ECO:0000256" key="7">
    <source>
        <dbReference type="ARBA" id="ARBA00023015"/>
    </source>
</evidence>
<keyword evidence="8 12" id="KW-0238">DNA-binding</keyword>
<evidence type="ECO:0000256" key="12">
    <source>
        <dbReference type="RuleBase" id="RU368029"/>
    </source>
</evidence>
<keyword evidence="7 12" id="KW-0805">Transcription regulation</keyword>
<keyword evidence="5" id="KW-0067">ATP-binding</keyword>
<accession>A0ABW8NIZ5</accession>
<dbReference type="RefSeq" id="WP_416206106.1">
    <property type="nucleotide sequence ID" value="NZ_JBBKTX010000012.1"/>
</dbReference>
<evidence type="ECO:0000256" key="5">
    <source>
        <dbReference type="ARBA" id="ARBA00022840"/>
    </source>
</evidence>
<feature type="compositionally biased region" description="Polar residues" evidence="13">
    <location>
        <begin position="460"/>
        <end position="473"/>
    </location>
</feature>
<dbReference type="InterPro" id="IPR002197">
    <property type="entry name" value="HTH_Fis"/>
</dbReference>
<dbReference type="SUPFAM" id="SSF55781">
    <property type="entry name" value="GAF domain-like"/>
    <property type="match status" value="1"/>
</dbReference>
<evidence type="ECO:0000313" key="16">
    <source>
        <dbReference type="Proteomes" id="UP001620597"/>
    </source>
</evidence>
<keyword evidence="6 12" id="KW-0902">Two-component regulatory system</keyword>
<evidence type="ECO:0000256" key="8">
    <source>
        <dbReference type="ARBA" id="ARBA00023125"/>
    </source>
</evidence>